<feature type="transmembrane region" description="Helical" evidence="1">
    <location>
        <begin position="64"/>
        <end position="80"/>
    </location>
</feature>
<gene>
    <name evidence="2" type="ORF">H5411_42215</name>
</gene>
<proteinExistence type="predicted"/>
<evidence type="ECO:0000256" key="1">
    <source>
        <dbReference type="SAM" id="Phobius"/>
    </source>
</evidence>
<keyword evidence="1" id="KW-0472">Membrane</keyword>
<name>A0A8E1W7V0_9PSEU</name>
<dbReference type="Pfam" id="PF17197">
    <property type="entry name" value="DUF5134"/>
    <property type="match status" value="1"/>
</dbReference>
<sequence length="208" mass="21581">MSGPAWLSGIFVALMTATSLFYAGRILLARILRRRTEFDVDLTHAAMGATMAVMLGGALSPGTAGILAVGAAVPTLWFAWRSVRRYVLADALAARHNAQQAVTPGAMLYMLVGIAVIGSASATHPSMPGMAGHGQTGSLAVDSLRLFAPMLAIPMLAVVVFTARRLRQQGTVPPTATSPETGVLAPALAVGCQLAMSVTTTYSLIVMT</sequence>
<feature type="transmembrane region" description="Helical" evidence="1">
    <location>
        <begin position="143"/>
        <end position="163"/>
    </location>
</feature>
<reference evidence="2 3" key="1">
    <citation type="submission" date="2020-08" db="EMBL/GenBank/DDBJ databases">
        <title>Amycolatopsis echigonensis JCM 21831.</title>
        <authorList>
            <person name="Tedsree N."/>
            <person name="Kuncharoen N."/>
            <person name="Likhitwitayawuid K."/>
            <person name="Tanasupawat S."/>
        </authorList>
    </citation>
    <scope>NUCLEOTIDE SEQUENCE [LARGE SCALE GENOMIC DNA]</scope>
    <source>
        <strain evidence="2 3">JCM 21831</strain>
    </source>
</reference>
<comment type="caution">
    <text evidence="2">The sequence shown here is derived from an EMBL/GenBank/DDBJ whole genome shotgun (WGS) entry which is preliminary data.</text>
</comment>
<dbReference type="RefSeq" id="WP_183127200.1">
    <property type="nucleotide sequence ID" value="NZ_JACJHR010000118.1"/>
</dbReference>
<feature type="transmembrane region" description="Helical" evidence="1">
    <location>
        <begin position="183"/>
        <end position="205"/>
    </location>
</feature>
<protein>
    <submittedName>
        <fullName evidence="2">DUF5134 domain-containing protein</fullName>
    </submittedName>
</protein>
<dbReference type="EMBL" id="JACJHR010000118">
    <property type="protein sequence ID" value="MBB2505721.1"/>
    <property type="molecule type" value="Genomic_DNA"/>
</dbReference>
<dbReference type="InterPro" id="IPR033458">
    <property type="entry name" value="DUF5134"/>
</dbReference>
<evidence type="ECO:0000313" key="2">
    <source>
        <dbReference type="EMBL" id="MBB2505721.1"/>
    </source>
</evidence>
<feature type="transmembrane region" description="Helical" evidence="1">
    <location>
        <begin position="101"/>
        <end position="123"/>
    </location>
</feature>
<keyword evidence="1" id="KW-0812">Transmembrane</keyword>
<feature type="transmembrane region" description="Helical" evidence="1">
    <location>
        <begin position="6"/>
        <end position="28"/>
    </location>
</feature>
<accession>A0A8E1W7V0</accession>
<dbReference type="AlphaFoldDB" id="A0A8E1W7V0"/>
<keyword evidence="1" id="KW-1133">Transmembrane helix</keyword>
<organism evidence="2 3">
    <name type="scientific">Amycolatopsis echigonensis</name>
    <dbReference type="NCBI Taxonomy" id="2576905"/>
    <lineage>
        <taxon>Bacteria</taxon>
        <taxon>Bacillati</taxon>
        <taxon>Actinomycetota</taxon>
        <taxon>Actinomycetes</taxon>
        <taxon>Pseudonocardiales</taxon>
        <taxon>Pseudonocardiaceae</taxon>
        <taxon>Amycolatopsis</taxon>
    </lineage>
</organism>
<evidence type="ECO:0000313" key="3">
    <source>
        <dbReference type="Proteomes" id="UP000550260"/>
    </source>
</evidence>
<dbReference type="Proteomes" id="UP000550260">
    <property type="component" value="Unassembled WGS sequence"/>
</dbReference>